<evidence type="ECO:0000256" key="2">
    <source>
        <dbReference type="ARBA" id="ARBA00007639"/>
    </source>
</evidence>
<dbReference type="GO" id="GO:0030246">
    <property type="term" value="F:carbohydrate binding"/>
    <property type="evidence" value="ECO:0007669"/>
    <property type="project" value="TreeGrafter"/>
</dbReference>
<gene>
    <name evidence="8" type="ORF">FJQ89_06610</name>
</gene>
<evidence type="ECO:0000256" key="1">
    <source>
        <dbReference type="ARBA" id="ARBA00004418"/>
    </source>
</evidence>
<dbReference type="PANTHER" id="PTHR30036:SF2">
    <property type="entry name" value="D-GALACTOSE_METHYL-GALACTOSIDE BINDING PERIPLASMIC PROTEIN MGLB"/>
    <property type="match status" value="1"/>
</dbReference>
<dbReference type="PANTHER" id="PTHR30036">
    <property type="entry name" value="D-XYLOSE-BINDING PERIPLASMIC PROTEIN"/>
    <property type="match status" value="1"/>
</dbReference>
<feature type="chain" id="PRO_5021358554" evidence="6">
    <location>
        <begin position="28"/>
        <end position="367"/>
    </location>
</feature>
<keyword evidence="3" id="KW-0813">Transport</keyword>
<dbReference type="KEGG" id="jas:FJQ89_06610"/>
<dbReference type="InterPro" id="IPR025997">
    <property type="entry name" value="SBP_2_dom"/>
</dbReference>
<dbReference type="AlphaFoldDB" id="A0A4Y6RAU3"/>
<dbReference type="OrthoDB" id="9814427at2"/>
<keyword evidence="5 6" id="KW-0732">Signal</keyword>
<keyword evidence="9" id="KW-1185">Reference proteome</keyword>
<dbReference type="InterPro" id="IPR028082">
    <property type="entry name" value="Peripla_BP_I"/>
</dbReference>
<dbReference type="EMBL" id="CP041185">
    <property type="protein sequence ID" value="QDG70128.1"/>
    <property type="molecule type" value="Genomic_DNA"/>
</dbReference>
<protein>
    <submittedName>
        <fullName evidence="8">Substrate-binding domain-containing protein</fullName>
    </submittedName>
</protein>
<dbReference type="Gene3D" id="3.40.50.2300">
    <property type="match status" value="2"/>
</dbReference>
<reference evidence="8 9" key="1">
    <citation type="submission" date="2019-06" db="EMBL/GenBank/DDBJ databases">
        <title>Complete genome sequence of Janthinobacterium sp. SNU WT3 isolated from diseased rainbow trout.</title>
        <authorList>
            <person name="Oh W.T."/>
            <person name="Park S.C."/>
        </authorList>
    </citation>
    <scope>NUCLEOTIDE SEQUENCE [LARGE SCALE GENOMIC DNA]</scope>
    <source>
        <strain evidence="8 9">SNU WT3</strain>
    </source>
</reference>
<evidence type="ECO:0000256" key="5">
    <source>
        <dbReference type="ARBA" id="ARBA00022729"/>
    </source>
</evidence>
<keyword evidence="4" id="KW-0762">Sugar transport</keyword>
<feature type="signal peptide" evidence="6">
    <location>
        <begin position="1"/>
        <end position="27"/>
    </location>
</feature>
<evidence type="ECO:0000256" key="3">
    <source>
        <dbReference type="ARBA" id="ARBA00022448"/>
    </source>
</evidence>
<evidence type="ECO:0000313" key="9">
    <source>
        <dbReference type="Proteomes" id="UP000316665"/>
    </source>
</evidence>
<dbReference type="SUPFAM" id="SSF53822">
    <property type="entry name" value="Periplasmic binding protein-like I"/>
    <property type="match status" value="1"/>
</dbReference>
<comment type="similarity">
    <text evidence="2">Belongs to the bacterial solute-binding protein 2 family.</text>
</comment>
<dbReference type="Pfam" id="PF13407">
    <property type="entry name" value="Peripla_BP_4"/>
    <property type="match status" value="1"/>
</dbReference>
<dbReference type="Proteomes" id="UP000316665">
    <property type="component" value="Chromosome"/>
</dbReference>
<organism evidence="8 9">
    <name type="scientific">Janthinobacterium tructae</name>
    <dbReference type="NCBI Taxonomy" id="2590869"/>
    <lineage>
        <taxon>Bacteria</taxon>
        <taxon>Pseudomonadati</taxon>
        <taxon>Pseudomonadota</taxon>
        <taxon>Betaproteobacteria</taxon>
        <taxon>Burkholderiales</taxon>
        <taxon>Oxalobacteraceae</taxon>
        <taxon>Janthinobacterium</taxon>
    </lineage>
</organism>
<feature type="domain" description="Periplasmic binding protein" evidence="7">
    <location>
        <begin position="34"/>
        <end position="315"/>
    </location>
</feature>
<evidence type="ECO:0000256" key="6">
    <source>
        <dbReference type="SAM" id="SignalP"/>
    </source>
</evidence>
<sequence length="367" mass="38655">METRQMKTLFSALALAGMAVLGGNAAAGQPVIGALIRNLDDQFLGDYGSNLKKIAAAKGAELKLMDAHGDMATQLDQLNTLLSQGVKYFVVVPVVTEGSDQIAQAIAAKGGGAAFSNTAPTVKALKTGRNFFLASSPESVAGQIQAAIVDDYFKKFPAKLGPGKSINLLMLLGQLGHPAQIYRTQAVLASLQQKGYKVNVLAKDTANWQPEEAQQKMDAWLNAYRGKFNLVLANNDSMALGAVESLVTAKYVDDPARPGVDVDGDGTSLKVPVIGVDATPVALRSMAEKKLYATVLQDAGEQSATAFELAYLMATKGAVGGATVRGYKPLAVAIEEAPANNAAVIGQVYLVPFKAVTQENYKSFTKK</sequence>
<name>A0A4Y6RAU3_9BURK</name>
<evidence type="ECO:0000256" key="4">
    <source>
        <dbReference type="ARBA" id="ARBA00022597"/>
    </source>
</evidence>
<evidence type="ECO:0000313" key="8">
    <source>
        <dbReference type="EMBL" id="QDG70128.1"/>
    </source>
</evidence>
<dbReference type="GO" id="GO:0030288">
    <property type="term" value="C:outer membrane-bounded periplasmic space"/>
    <property type="evidence" value="ECO:0007669"/>
    <property type="project" value="TreeGrafter"/>
</dbReference>
<proteinExistence type="inferred from homology"/>
<accession>A0A4Y6RAU3</accession>
<evidence type="ECO:0000259" key="7">
    <source>
        <dbReference type="Pfam" id="PF13407"/>
    </source>
</evidence>
<dbReference type="InterPro" id="IPR050555">
    <property type="entry name" value="Bact_Solute-Bind_Prot2"/>
</dbReference>
<comment type="subcellular location">
    <subcellularLocation>
        <location evidence="1">Periplasm</location>
    </subcellularLocation>
</comment>